<dbReference type="EnsemblMetazoa" id="PPA28474.1">
    <property type="protein sequence ID" value="PPA28474.1"/>
    <property type="gene ID" value="WBGene00118028"/>
</dbReference>
<accession>A0A2A6CM28</accession>
<protein>
    <submittedName>
        <fullName evidence="1">Uncharacterized protein</fullName>
    </submittedName>
</protein>
<reference evidence="1" key="2">
    <citation type="submission" date="2022-06" db="UniProtKB">
        <authorList>
            <consortium name="EnsemblMetazoa"/>
        </authorList>
    </citation>
    <scope>IDENTIFICATION</scope>
    <source>
        <strain evidence="1">PS312</strain>
    </source>
</reference>
<dbReference type="Proteomes" id="UP000005239">
    <property type="component" value="Unassembled WGS sequence"/>
</dbReference>
<reference evidence="2" key="1">
    <citation type="journal article" date="2008" name="Nat. Genet.">
        <title>The Pristionchus pacificus genome provides a unique perspective on nematode lifestyle and parasitism.</title>
        <authorList>
            <person name="Dieterich C."/>
            <person name="Clifton S.W."/>
            <person name="Schuster L.N."/>
            <person name="Chinwalla A."/>
            <person name="Delehaunty K."/>
            <person name="Dinkelacker I."/>
            <person name="Fulton L."/>
            <person name="Fulton R."/>
            <person name="Godfrey J."/>
            <person name="Minx P."/>
            <person name="Mitreva M."/>
            <person name="Roeseler W."/>
            <person name="Tian H."/>
            <person name="Witte H."/>
            <person name="Yang S.P."/>
            <person name="Wilson R.K."/>
            <person name="Sommer R.J."/>
        </authorList>
    </citation>
    <scope>NUCLEOTIDE SEQUENCE [LARGE SCALE GENOMIC DNA]</scope>
    <source>
        <strain evidence="2">PS312</strain>
    </source>
</reference>
<evidence type="ECO:0000313" key="2">
    <source>
        <dbReference type="Proteomes" id="UP000005239"/>
    </source>
</evidence>
<evidence type="ECO:0000313" key="1">
    <source>
        <dbReference type="EnsemblMetazoa" id="PPA28474.1"/>
    </source>
</evidence>
<organism evidence="1 2">
    <name type="scientific">Pristionchus pacificus</name>
    <name type="common">Parasitic nematode worm</name>
    <dbReference type="NCBI Taxonomy" id="54126"/>
    <lineage>
        <taxon>Eukaryota</taxon>
        <taxon>Metazoa</taxon>
        <taxon>Ecdysozoa</taxon>
        <taxon>Nematoda</taxon>
        <taxon>Chromadorea</taxon>
        <taxon>Rhabditida</taxon>
        <taxon>Rhabditina</taxon>
        <taxon>Diplogasteromorpha</taxon>
        <taxon>Diplogasteroidea</taxon>
        <taxon>Neodiplogasteridae</taxon>
        <taxon>Pristionchus</taxon>
    </lineage>
</organism>
<name>A0A2A6CM28_PRIPA</name>
<accession>A0A8R1YMR1</accession>
<keyword evidence="2" id="KW-1185">Reference proteome</keyword>
<gene>
    <name evidence="1" type="primary">WBGene00118028</name>
</gene>
<proteinExistence type="predicted"/>
<dbReference type="AlphaFoldDB" id="A0A2A6CM28"/>
<sequence>MASTPEQAPLPLLPRIRHNRLLRILHFSHGRVLPEKVRAAHGIFRQGLAPFSGCSEYRLAINAFLFTND</sequence>